<keyword evidence="2" id="KW-1185">Reference proteome</keyword>
<reference evidence="1 2" key="1">
    <citation type="submission" date="2024-02" db="EMBL/GenBank/DDBJ databases">
        <title>Chromosome-level genome assembly of the Eurasian Minnow (Phoxinus phoxinus).</title>
        <authorList>
            <person name="Oriowo T.O."/>
            <person name="Martin S."/>
            <person name="Stange M."/>
            <person name="Chrysostomakis Y."/>
            <person name="Brown T."/>
            <person name="Winkler S."/>
            <person name="Kukowka S."/>
            <person name="Myers E.W."/>
            <person name="Bohne A."/>
        </authorList>
    </citation>
    <scope>NUCLEOTIDE SEQUENCE [LARGE SCALE GENOMIC DNA]</scope>
    <source>
        <strain evidence="1">ZFMK-TIS-60720</strain>
        <tissue evidence="1">Whole Organism</tissue>
    </source>
</reference>
<organism evidence="1 2">
    <name type="scientific">Phoxinus phoxinus</name>
    <name type="common">Eurasian minnow</name>
    <dbReference type="NCBI Taxonomy" id="58324"/>
    <lineage>
        <taxon>Eukaryota</taxon>
        <taxon>Metazoa</taxon>
        <taxon>Chordata</taxon>
        <taxon>Craniata</taxon>
        <taxon>Vertebrata</taxon>
        <taxon>Euteleostomi</taxon>
        <taxon>Actinopterygii</taxon>
        <taxon>Neopterygii</taxon>
        <taxon>Teleostei</taxon>
        <taxon>Ostariophysi</taxon>
        <taxon>Cypriniformes</taxon>
        <taxon>Leuciscidae</taxon>
        <taxon>Phoxininae</taxon>
        <taxon>Phoxinus</taxon>
    </lineage>
</organism>
<name>A0AAN9C7Q6_9TELE</name>
<protein>
    <submittedName>
        <fullName evidence="1">Uncharacterized protein</fullName>
    </submittedName>
</protein>
<accession>A0AAN9C7Q6</accession>
<proteinExistence type="predicted"/>
<gene>
    <name evidence="1" type="ORF">R3I93_021185</name>
</gene>
<dbReference type="EMBL" id="JAYKXH010000023">
    <property type="protein sequence ID" value="KAK7125723.1"/>
    <property type="molecule type" value="Genomic_DNA"/>
</dbReference>
<evidence type="ECO:0000313" key="1">
    <source>
        <dbReference type="EMBL" id="KAK7125723.1"/>
    </source>
</evidence>
<dbReference type="Proteomes" id="UP001364617">
    <property type="component" value="Unassembled WGS sequence"/>
</dbReference>
<sequence>CAESSSLSHKM</sequence>
<feature type="non-terminal residue" evidence="1">
    <location>
        <position position="1"/>
    </location>
</feature>
<comment type="caution">
    <text evidence="1">The sequence shown here is derived from an EMBL/GenBank/DDBJ whole genome shotgun (WGS) entry which is preliminary data.</text>
</comment>
<evidence type="ECO:0000313" key="2">
    <source>
        <dbReference type="Proteomes" id="UP001364617"/>
    </source>
</evidence>